<feature type="transmembrane region" description="Helical" evidence="6">
    <location>
        <begin position="183"/>
        <end position="202"/>
    </location>
</feature>
<feature type="transmembrane region" description="Helical" evidence="6">
    <location>
        <begin position="154"/>
        <end position="171"/>
    </location>
</feature>
<protein>
    <submittedName>
        <fullName evidence="7">Nitrate reductase</fullName>
    </submittedName>
</protein>
<feature type="transmembrane region" description="Helical" evidence="6">
    <location>
        <begin position="350"/>
        <end position="368"/>
    </location>
</feature>
<dbReference type="Pfam" id="PF02133">
    <property type="entry name" value="Transp_cyt_pur"/>
    <property type="match status" value="1"/>
</dbReference>
<dbReference type="EMBL" id="DRMN01000363">
    <property type="protein sequence ID" value="HFB55373.1"/>
    <property type="molecule type" value="Genomic_DNA"/>
</dbReference>
<evidence type="ECO:0000256" key="3">
    <source>
        <dbReference type="ARBA" id="ARBA00022692"/>
    </source>
</evidence>
<feature type="transmembrane region" description="Helical" evidence="6">
    <location>
        <begin position="312"/>
        <end position="338"/>
    </location>
</feature>
<dbReference type="PANTHER" id="PTHR30618">
    <property type="entry name" value="NCS1 FAMILY PURINE/PYRIMIDINE TRANSPORTER"/>
    <property type="match status" value="1"/>
</dbReference>
<reference evidence="7" key="1">
    <citation type="journal article" date="2020" name="mSystems">
        <title>Genome- and Community-Level Interaction Insights into Carbon Utilization and Element Cycling Functions of Hydrothermarchaeota in Hydrothermal Sediment.</title>
        <authorList>
            <person name="Zhou Z."/>
            <person name="Liu Y."/>
            <person name="Xu W."/>
            <person name="Pan J."/>
            <person name="Luo Z.H."/>
            <person name="Li M."/>
        </authorList>
    </citation>
    <scope>NUCLEOTIDE SEQUENCE [LARGE SCALE GENOMIC DNA]</scope>
    <source>
        <strain evidence="7">HyVt-489</strain>
    </source>
</reference>
<keyword evidence="4 6" id="KW-1133">Transmembrane helix</keyword>
<feature type="transmembrane region" description="Helical" evidence="6">
    <location>
        <begin position="112"/>
        <end position="134"/>
    </location>
</feature>
<dbReference type="Proteomes" id="UP000886042">
    <property type="component" value="Unassembled WGS sequence"/>
</dbReference>
<dbReference type="FunFam" id="1.10.4160.10:FF:000001">
    <property type="entry name" value="Uracil permease, putative"/>
    <property type="match status" value="1"/>
</dbReference>
<feature type="transmembrane region" description="Helical" evidence="6">
    <location>
        <begin position="426"/>
        <end position="447"/>
    </location>
</feature>
<feature type="transmembrane region" description="Helical" evidence="6">
    <location>
        <begin position="374"/>
        <end position="400"/>
    </location>
</feature>
<dbReference type="AlphaFoldDB" id="A0A7C3G5U0"/>
<proteinExistence type="inferred from homology"/>
<comment type="similarity">
    <text evidence="2">Belongs to the purine-cytosine permease (2.A.39) family.</text>
</comment>
<feature type="transmembrane region" description="Helical" evidence="6">
    <location>
        <begin position="59"/>
        <end position="80"/>
    </location>
</feature>
<dbReference type="PANTHER" id="PTHR30618:SF0">
    <property type="entry name" value="PURINE-URACIL PERMEASE NCS1"/>
    <property type="match status" value="1"/>
</dbReference>
<keyword evidence="5 6" id="KW-0472">Membrane</keyword>
<dbReference type="InterPro" id="IPR012681">
    <property type="entry name" value="NCS1"/>
</dbReference>
<feature type="transmembrane region" description="Helical" evidence="6">
    <location>
        <begin position="268"/>
        <end position="292"/>
    </location>
</feature>
<name>A0A7C3G5U0_9PROT</name>
<dbReference type="NCBIfam" id="TIGR00800">
    <property type="entry name" value="ncs1"/>
    <property type="match status" value="1"/>
</dbReference>
<feature type="transmembrane region" description="Helical" evidence="6">
    <location>
        <begin position="227"/>
        <end position="247"/>
    </location>
</feature>
<comment type="subcellular location">
    <subcellularLocation>
        <location evidence="1">Membrane</location>
        <topology evidence="1">Multi-pass membrane protein</topology>
    </subcellularLocation>
</comment>
<comment type="caution">
    <text evidence="7">The sequence shown here is derived from an EMBL/GenBank/DDBJ whole genome shotgun (WGS) entry which is preliminary data.</text>
</comment>
<sequence length="482" mass="51711">MNEVIKGADPSLYNADMAPVRDNERTWDMWSYASLWVAMVVCVPTYMLSGGLVAAGMNWWQAVLTVFLGNAIVVIPMMLVGHMGAKYGVPFPVLLRSAFGTKGAKIPALARGLVACGWFGINTWVGGSAIYVILNALTGDMFKGADLPILGIDLAQTVCFLIFWAMHLYFIKKGTESIRWLETLAAPLLLAMGLALLAWAYVKAGGFGAMLSAPSQFVEGGPKEGQFVQTFFISLTAMVGFWATMALNIPDFTRYAKSQKDQIWGQAIGLPIPMALFAFISVAVTSATVTIYGEAIWDPVQLAGKMGGVGVIIALAALIIATLTTNLAANVVAPAYGFSNLAPSKISFRMGGYITAAIGILIFPWKLVEDAGAYIFTWLVGYSALLGPIAGLLVADYFILRRTNLKLEDLFKHDGIYGAGNGWNKAGLIALVLGILPSLPGFLHVAGFVETVPHVFDAIYGYAWFVGFGVAALIYLVLAKRT</sequence>
<evidence type="ECO:0000256" key="2">
    <source>
        <dbReference type="ARBA" id="ARBA00008974"/>
    </source>
</evidence>
<gene>
    <name evidence="7" type="ORF">ENJ46_05560</name>
</gene>
<feature type="transmembrane region" description="Helical" evidence="6">
    <location>
        <begin position="29"/>
        <end position="47"/>
    </location>
</feature>
<dbReference type="InterPro" id="IPR045225">
    <property type="entry name" value="Uracil/uridine/allantoin_perm"/>
</dbReference>
<dbReference type="InterPro" id="IPR001248">
    <property type="entry name" value="Pur-cyt_permease"/>
</dbReference>
<feature type="transmembrane region" description="Helical" evidence="6">
    <location>
        <begin position="459"/>
        <end position="478"/>
    </location>
</feature>
<accession>A0A7C3G5U0</accession>
<evidence type="ECO:0000313" key="7">
    <source>
        <dbReference type="EMBL" id="HFB55373.1"/>
    </source>
</evidence>
<evidence type="ECO:0000256" key="4">
    <source>
        <dbReference type="ARBA" id="ARBA00022989"/>
    </source>
</evidence>
<organism evidence="7">
    <name type="scientific">Hellea balneolensis</name>
    <dbReference type="NCBI Taxonomy" id="287478"/>
    <lineage>
        <taxon>Bacteria</taxon>
        <taxon>Pseudomonadati</taxon>
        <taxon>Pseudomonadota</taxon>
        <taxon>Alphaproteobacteria</taxon>
        <taxon>Maricaulales</taxon>
        <taxon>Robiginitomaculaceae</taxon>
        <taxon>Hellea</taxon>
    </lineage>
</organism>
<dbReference type="GO" id="GO:0005886">
    <property type="term" value="C:plasma membrane"/>
    <property type="evidence" value="ECO:0007669"/>
    <property type="project" value="TreeGrafter"/>
</dbReference>
<dbReference type="GO" id="GO:0015205">
    <property type="term" value="F:nucleobase transmembrane transporter activity"/>
    <property type="evidence" value="ECO:0007669"/>
    <property type="project" value="TreeGrafter"/>
</dbReference>
<dbReference type="CDD" id="cd11485">
    <property type="entry name" value="SLC-NCS1sbd_YbbW-like"/>
    <property type="match status" value="1"/>
</dbReference>
<evidence type="ECO:0000256" key="5">
    <source>
        <dbReference type="ARBA" id="ARBA00023136"/>
    </source>
</evidence>
<keyword evidence="3 6" id="KW-0812">Transmembrane</keyword>
<evidence type="ECO:0000256" key="6">
    <source>
        <dbReference type="SAM" id="Phobius"/>
    </source>
</evidence>
<evidence type="ECO:0000256" key="1">
    <source>
        <dbReference type="ARBA" id="ARBA00004141"/>
    </source>
</evidence>
<dbReference type="Gene3D" id="1.10.4160.10">
    <property type="entry name" value="Hydantoin permease"/>
    <property type="match status" value="1"/>
</dbReference>